<gene>
    <name evidence="1" type="ORF">J2S48_000627</name>
</gene>
<reference evidence="1 2" key="1">
    <citation type="submission" date="2023-07" db="EMBL/GenBank/DDBJ databases">
        <title>Sequencing the genomes of 1000 actinobacteria strains.</title>
        <authorList>
            <person name="Klenk H.-P."/>
        </authorList>
    </citation>
    <scope>NUCLEOTIDE SEQUENCE [LARGE SCALE GENOMIC DNA]</scope>
    <source>
        <strain evidence="1 2">DSM 45554</strain>
    </source>
</reference>
<evidence type="ECO:0000313" key="1">
    <source>
        <dbReference type="EMBL" id="MDR7381112.1"/>
    </source>
</evidence>
<protein>
    <submittedName>
        <fullName evidence="1">Uncharacterized protein</fullName>
    </submittedName>
</protein>
<proteinExistence type="predicted"/>
<organism evidence="1 2">
    <name type="scientific">Promicromonospora iranensis</name>
    <dbReference type="NCBI Taxonomy" id="1105144"/>
    <lineage>
        <taxon>Bacteria</taxon>
        <taxon>Bacillati</taxon>
        <taxon>Actinomycetota</taxon>
        <taxon>Actinomycetes</taxon>
        <taxon>Micrococcales</taxon>
        <taxon>Promicromonosporaceae</taxon>
        <taxon>Promicromonospora</taxon>
    </lineage>
</organism>
<dbReference type="Proteomes" id="UP001183585">
    <property type="component" value="Unassembled WGS sequence"/>
</dbReference>
<name>A0ABU2CIG3_9MICO</name>
<comment type="caution">
    <text evidence="1">The sequence shown here is derived from an EMBL/GenBank/DDBJ whole genome shotgun (WGS) entry which is preliminary data.</text>
</comment>
<keyword evidence="2" id="KW-1185">Reference proteome</keyword>
<dbReference type="RefSeq" id="WP_274997700.1">
    <property type="nucleotide sequence ID" value="NZ_JAJQQP010000017.1"/>
</dbReference>
<accession>A0ABU2CIG3</accession>
<dbReference type="EMBL" id="JAVDYE010000001">
    <property type="protein sequence ID" value="MDR7381112.1"/>
    <property type="molecule type" value="Genomic_DNA"/>
</dbReference>
<evidence type="ECO:0000313" key="2">
    <source>
        <dbReference type="Proteomes" id="UP001183585"/>
    </source>
</evidence>
<sequence>MTDVPEIYVSQLTHYIAAKTAPEADRAIAGIRDQLAHDYEHWKDHWKPVKDALFRDRRGSRDGQELADIVDRAAVNRQASYAVAAARWAQLAGWWEGLESERLGTRAVQVGGLSVKVPRLCAERHPGGELEVLYVRFNQDRLPLHVVYGVMRIVQLAHPTADITFVDVHQRATHSSRGRDLSVYDAWITQAGTDLAQLLISGQSQATAA</sequence>